<gene>
    <name evidence="1" type="ORF">AFUS01_LOCUS33454</name>
</gene>
<proteinExistence type="predicted"/>
<name>A0A8J2PC74_9HEXA</name>
<comment type="caution">
    <text evidence="1">The sequence shown here is derived from an EMBL/GenBank/DDBJ whole genome shotgun (WGS) entry which is preliminary data.</text>
</comment>
<evidence type="ECO:0000313" key="2">
    <source>
        <dbReference type="Proteomes" id="UP000708208"/>
    </source>
</evidence>
<feature type="non-terminal residue" evidence="1">
    <location>
        <position position="105"/>
    </location>
</feature>
<dbReference type="AlphaFoldDB" id="A0A8J2PC74"/>
<organism evidence="1 2">
    <name type="scientific">Allacma fusca</name>
    <dbReference type="NCBI Taxonomy" id="39272"/>
    <lineage>
        <taxon>Eukaryota</taxon>
        <taxon>Metazoa</taxon>
        <taxon>Ecdysozoa</taxon>
        <taxon>Arthropoda</taxon>
        <taxon>Hexapoda</taxon>
        <taxon>Collembola</taxon>
        <taxon>Symphypleona</taxon>
        <taxon>Sminthuridae</taxon>
        <taxon>Allacma</taxon>
    </lineage>
</organism>
<keyword evidence="2" id="KW-1185">Reference proteome</keyword>
<feature type="non-terminal residue" evidence="1">
    <location>
        <position position="1"/>
    </location>
</feature>
<accession>A0A8J2PC74</accession>
<evidence type="ECO:0000313" key="1">
    <source>
        <dbReference type="EMBL" id="CAG7823227.1"/>
    </source>
</evidence>
<protein>
    <submittedName>
        <fullName evidence="1">Uncharacterized protein</fullName>
    </submittedName>
</protein>
<dbReference type="Proteomes" id="UP000708208">
    <property type="component" value="Unassembled WGS sequence"/>
</dbReference>
<reference evidence="1" key="1">
    <citation type="submission" date="2021-06" db="EMBL/GenBank/DDBJ databases">
        <authorList>
            <person name="Hodson N. C."/>
            <person name="Mongue J. A."/>
            <person name="Jaron S. K."/>
        </authorList>
    </citation>
    <scope>NUCLEOTIDE SEQUENCE</scope>
</reference>
<dbReference type="EMBL" id="CAJVCH010528827">
    <property type="protein sequence ID" value="CAG7823227.1"/>
    <property type="molecule type" value="Genomic_DNA"/>
</dbReference>
<sequence length="105" mass="11575">CHRIIKSMTLKDTPTKEIKTAFLIGDCEGLDLNQATHLPTVSFVLDLLRKYSDFLALTVGHAVGINVNVVATLAFESLRPTLGGFFDNIELHGPNPAKWKTVLQK</sequence>